<protein>
    <submittedName>
        <fullName evidence="2">Uncharacterized protein</fullName>
    </submittedName>
</protein>
<dbReference type="AlphaFoldDB" id="A0A915JZQ3"/>
<evidence type="ECO:0000313" key="2">
    <source>
        <dbReference type="WBParaSite" id="nRc.2.0.1.t31128-RA"/>
    </source>
</evidence>
<evidence type="ECO:0000313" key="1">
    <source>
        <dbReference type="Proteomes" id="UP000887565"/>
    </source>
</evidence>
<dbReference type="WBParaSite" id="nRc.2.0.1.t31128-RA">
    <property type="protein sequence ID" value="nRc.2.0.1.t31128-RA"/>
    <property type="gene ID" value="nRc.2.0.1.g31128"/>
</dbReference>
<reference evidence="2" key="1">
    <citation type="submission" date="2022-11" db="UniProtKB">
        <authorList>
            <consortium name="WormBaseParasite"/>
        </authorList>
    </citation>
    <scope>IDENTIFICATION</scope>
</reference>
<accession>A0A915JZQ3</accession>
<keyword evidence="1" id="KW-1185">Reference proteome</keyword>
<dbReference type="Proteomes" id="UP000887565">
    <property type="component" value="Unplaced"/>
</dbReference>
<organism evidence="1 2">
    <name type="scientific">Romanomermis culicivorax</name>
    <name type="common">Nematode worm</name>
    <dbReference type="NCBI Taxonomy" id="13658"/>
    <lineage>
        <taxon>Eukaryota</taxon>
        <taxon>Metazoa</taxon>
        <taxon>Ecdysozoa</taxon>
        <taxon>Nematoda</taxon>
        <taxon>Enoplea</taxon>
        <taxon>Dorylaimia</taxon>
        <taxon>Mermithida</taxon>
        <taxon>Mermithoidea</taxon>
        <taxon>Mermithidae</taxon>
        <taxon>Romanomermis</taxon>
    </lineage>
</organism>
<proteinExistence type="predicted"/>
<name>A0A915JZQ3_ROMCU</name>
<sequence>MELKLAKHESHQKLNDRIDLLTGKLDKVLLPNKYRSTLVTMEMRANELGRRPIVHVVGIVWWLMNW</sequence>